<name>A0A382H1K1_9ZZZZ</name>
<feature type="non-terminal residue" evidence="1">
    <location>
        <position position="71"/>
    </location>
</feature>
<organism evidence="1">
    <name type="scientific">marine metagenome</name>
    <dbReference type="NCBI Taxonomy" id="408172"/>
    <lineage>
        <taxon>unclassified sequences</taxon>
        <taxon>metagenomes</taxon>
        <taxon>ecological metagenomes</taxon>
    </lineage>
</organism>
<dbReference type="AlphaFoldDB" id="A0A382H1K1"/>
<accession>A0A382H1K1</accession>
<proteinExistence type="predicted"/>
<gene>
    <name evidence="1" type="ORF">METZ01_LOCUS233869</name>
</gene>
<sequence length="71" mass="8437">MNFKTPYTLPHHLKESDALPRNREERLLWIKRKVEEGYYDRERVLHAVADAFLEPTEVRRAGGRSWRGEAS</sequence>
<protein>
    <recommendedName>
        <fullName evidence="2">Anti-sigma-28 factor FlgM C-terminal domain-containing protein</fullName>
    </recommendedName>
</protein>
<evidence type="ECO:0008006" key="2">
    <source>
        <dbReference type="Google" id="ProtNLM"/>
    </source>
</evidence>
<dbReference type="EMBL" id="UINC01058583">
    <property type="protein sequence ID" value="SVB81015.1"/>
    <property type="molecule type" value="Genomic_DNA"/>
</dbReference>
<reference evidence="1" key="1">
    <citation type="submission" date="2018-05" db="EMBL/GenBank/DDBJ databases">
        <authorList>
            <person name="Lanie J.A."/>
            <person name="Ng W.-L."/>
            <person name="Kazmierczak K.M."/>
            <person name="Andrzejewski T.M."/>
            <person name="Davidsen T.M."/>
            <person name="Wayne K.J."/>
            <person name="Tettelin H."/>
            <person name="Glass J.I."/>
            <person name="Rusch D."/>
            <person name="Podicherti R."/>
            <person name="Tsui H.-C.T."/>
            <person name="Winkler M.E."/>
        </authorList>
    </citation>
    <scope>NUCLEOTIDE SEQUENCE</scope>
</reference>
<evidence type="ECO:0000313" key="1">
    <source>
        <dbReference type="EMBL" id="SVB81015.1"/>
    </source>
</evidence>